<dbReference type="Proteomes" id="UP000824161">
    <property type="component" value="Unassembled WGS sequence"/>
</dbReference>
<sequence>MVKHIVMFKLKPEAKKEAPERAKKELEAMVGVAPTLRSMEVGIDFAENNPSADLVLTATFDDREGLAAYAVDPVHLAFLAWFKPLITIRTVVDYEL</sequence>
<comment type="caution">
    <text evidence="2">The sequence shown here is derived from an EMBL/GenBank/DDBJ whole genome shotgun (WGS) entry which is preliminary data.</text>
</comment>
<dbReference type="PROSITE" id="PS51502">
    <property type="entry name" value="S_R_A_B_BARREL"/>
    <property type="match status" value="1"/>
</dbReference>
<dbReference type="Pfam" id="PF07876">
    <property type="entry name" value="Dabb"/>
    <property type="match status" value="1"/>
</dbReference>
<dbReference type="Gene3D" id="3.30.70.100">
    <property type="match status" value="1"/>
</dbReference>
<reference evidence="2" key="2">
    <citation type="journal article" date="2021" name="PeerJ">
        <title>Extensive microbial diversity within the chicken gut microbiome revealed by metagenomics and culture.</title>
        <authorList>
            <person name="Gilroy R."/>
            <person name="Ravi A."/>
            <person name="Getino M."/>
            <person name="Pursley I."/>
            <person name="Horton D.L."/>
            <person name="Alikhan N.F."/>
            <person name="Baker D."/>
            <person name="Gharbi K."/>
            <person name="Hall N."/>
            <person name="Watson M."/>
            <person name="Adriaenssens E.M."/>
            <person name="Foster-Nyarko E."/>
            <person name="Jarju S."/>
            <person name="Secka A."/>
            <person name="Antonio M."/>
            <person name="Oren A."/>
            <person name="Chaudhuri R.R."/>
            <person name="La Ragione R."/>
            <person name="Hildebrand F."/>
            <person name="Pallen M.J."/>
        </authorList>
    </citation>
    <scope>NUCLEOTIDE SEQUENCE</scope>
    <source>
        <strain evidence="2">1383</strain>
    </source>
</reference>
<proteinExistence type="predicted"/>
<dbReference type="InterPro" id="IPR013097">
    <property type="entry name" value="Dabb"/>
</dbReference>
<name>A0A9D1KTZ0_9FLAO</name>
<organism evidence="2 3">
    <name type="scientific">Candidatus Merdimorpha stercoravium</name>
    <dbReference type="NCBI Taxonomy" id="2840863"/>
    <lineage>
        <taxon>Bacteria</taxon>
        <taxon>Pseudomonadati</taxon>
        <taxon>Bacteroidota</taxon>
        <taxon>Flavobacteriia</taxon>
        <taxon>Flavobacteriales</taxon>
        <taxon>Candidatus Merdimorpha</taxon>
    </lineage>
</organism>
<gene>
    <name evidence="2" type="ORF">IAC44_06385</name>
</gene>
<dbReference type="PANTHER" id="PTHR37832">
    <property type="entry name" value="BLL2683 PROTEIN"/>
    <property type="match status" value="1"/>
</dbReference>
<dbReference type="SUPFAM" id="SSF54909">
    <property type="entry name" value="Dimeric alpha+beta barrel"/>
    <property type="match status" value="1"/>
</dbReference>
<dbReference type="EMBL" id="DVLY01000157">
    <property type="protein sequence ID" value="HIT98448.1"/>
    <property type="molecule type" value="Genomic_DNA"/>
</dbReference>
<evidence type="ECO:0000313" key="2">
    <source>
        <dbReference type="EMBL" id="HIT98448.1"/>
    </source>
</evidence>
<reference evidence="2" key="1">
    <citation type="submission" date="2020-10" db="EMBL/GenBank/DDBJ databases">
        <authorList>
            <person name="Gilroy R."/>
        </authorList>
    </citation>
    <scope>NUCLEOTIDE SEQUENCE</scope>
    <source>
        <strain evidence="2">1383</strain>
    </source>
</reference>
<protein>
    <submittedName>
        <fullName evidence="2">Dabb family protein</fullName>
    </submittedName>
</protein>
<dbReference type="InterPro" id="IPR011008">
    <property type="entry name" value="Dimeric_a/b-barrel"/>
</dbReference>
<evidence type="ECO:0000313" key="3">
    <source>
        <dbReference type="Proteomes" id="UP000824161"/>
    </source>
</evidence>
<dbReference type="AlphaFoldDB" id="A0A9D1KTZ0"/>
<evidence type="ECO:0000259" key="1">
    <source>
        <dbReference type="PROSITE" id="PS51502"/>
    </source>
</evidence>
<dbReference type="SMART" id="SM00886">
    <property type="entry name" value="Dabb"/>
    <property type="match status" value="1"/>
</dbReference>
<dbReference type="PANTHER" id="PTHR37832:SF1">
    <property type="entry name" value="STRESS-RESPONSE A_B BARREL DOMAIN-CONTAINING PROTEIN"/>
    <property type="match status" value="1"/>
</dbReference>
<feature type="domain" description="Stress-response A/B barrel" evidence="1">
    <location>
        <begin position="2"/>
        <end position="94"/>
    </location>
</feature>
<accession>A0A9D1KTZ0</accession>